<dbReference type="InParanoid" id="A0A3M0D926"/>
<name>A0A3M0D926_9PROT</name>
<comment type="caution">
    <text evidence="1">The sequence shown here is derived from an EMBL/GenBank/DDBJ whole genome shotgun (WGS) entry which is preliminary data.</text>
</comment>
<gene>
    <name evidence="1" type="ORF">BXY39_0147</name>
</gene>
<dbReference type="AlphaFoldDB" id="A0A3M0D926"/>
<reference evidence="1 2" key="1">
    <citation type="submission" date="2018-10" db="EMBL/GenBank/DDBJ databases">
        <title>Genomic Encyclopedia of Archaeal and Bacterial Type Strains, Phase II (KMG-II): from individual species to whole genera.</title>
        <authorList>
            <person name="Goeker M."/>
        </authorList>
    </citation>
    <scope>NUCLEOTIDE SEQUENCE [LARGE SCALE GENOMIC DNA]</scope>
    <source>
        <strain evidence="1 2">DSM 25217</strain>
    </source>
</reference>
<evidence type="ECO:0000313" key="2">
    <source>
        <dbReference type="Proteomes" id="UP000271227"/>
    </source>
</evidence>
<proteinExistence type="predicted"/>
<organism evidence="1 2">
    <name type="scientific">Eilatimonas milleporae</name>
    <dbReference type="NCBI Taxonomy" id="911205"/>
    <lineage>
        <taxon>Bacteria</taxon>
        <taxon>Pseudomonadati</taxon>
        <taxon>Pseudomonadota</taxon>
        <taxon>Alphaproteobacteria</taxon>
        <taxon>Kordiimonadales</taxon>
        <taxon>Kordiimonadaceae</taxon>
        <taxon>Eilatimonas</taxon>
    </lineage>
</organism>
<dbReference type="Proteomes" id="UP000271227">
    <property type="component" value="Unassembled WGS sequence"/>
</dbReference>
<sequence>MSAYLGLIRRKSGVYAVRMRIPQDIAALIESDPSIWKTLAVNPSARLNKWRDALTSVKRGQPVVVKKEFNQSLSARKLADAKAPYFALRNELEEAFQTIRSAYSREPVVATEQDLVALSEVYLAQVEEDAERNETKLLGDPEAQEAALHNTLEDIAAQRRFRPRKSVANLASAGRQSTISLRN</sequence>
<accession>A0A3M0D926</accession>
<evidence type="ECO:0000313" key="1">
    <source>
        <dbReference type="EMBL" id="RMB12723.1"/>
    </source>
</evidence>
<keyword evidence="2" id="KW-1185">Reference proteome</keyword>
<protein>
    <submittedName>
        <fullName evidence="1">Uncharacterized protein</fullName>
    </submittedName>
</protein>
<dbReference type="EMBL" id="REFR01000002">
    <property type="protein sequence ID" value="RMB12723.1"/>
    <property type="molecule type" value="Genomic_DNA"/>
</dbReference>